<evidence type="ECO:0000313" key="3">
    <source>
        <dbReference type="EMBL" id="AOW07839.1"/>
    </source>
</evidence>
<reference evidence="3 5" key="1">
    <citation type="journal article" date="2016" name="PLoS ONE">
        <title>Sequence Assembly of Yarrowia lipolytica Strain W29/CLIB89 Shows Transposable Element Diversity.</title>
        <authorList>
            <person name="Magnan C."/>
            <person name="Yu J."/>
            <person name="Chang I."/>
            <person name="Jahn E."/>
            <person name="Kanomata Y."/>
            <person name="Wu J."/>
            <person name="Zeller M."/>
            <person name="Oakes M."/>
            <person name="Baldi P."/>
            <person name="Sandmeyer S."/>
        </authorList>
    </citation>
    <scope>NUCLEOTIDE SEQUENCE [LARGE SCALE GENOMIC DNA]</scope>
    <source>
        <strain evidence="3">CLIB89</strain>
        <strain evidence="5">CLIB89(W29)</strain>
    </source>
</reference>
<dbReference type="InterPro" id="IPR013536">
    <property type="entry name" value="WLM_dom"/>
</dbReference>
<dbReference type="GO" id="GO:0061665">
    <property type="term" value="F:SUMO ligase activity"/>
    <property type="evidence" value="ECO:0007669"/>
    <property type="project" value="EnsemblFungi"/>
</dbReference>
<evidence type="ECO:0000259" key="2">
    <source>
        <dbReference type="PROSITE" id="PS51397"/>
    </source>
</evidence>
<dbReference type="GO" id="GO:0106300">
    <property type="term" value="P:protein-DNA covalent cross-linking repair"/>
    <property type="evidence" value="ECO:0007669"/>
    <property type="project" value="EnsemblFungi"/>
</dbReference>
<feature type="region of interest" description="Disordered" evidence="1">
    <location>
        <begin position="177"/>
        <end position="217"/>
    </location>
</feature>
<organism evidence="3 5">
    <name type="scientific">Yarrowia lipolytica</name>
    <name type="common">Candida lipolytica</name>
    <dbReference type="NCBI Taxonomy" id="4952"/>
    <lineage>
        <taxon>Eukaryota</taxon>
        <taxon>Fungi</taxon>
        <taxon>Dikarya</taxon>
        <taxon>Ascomycota</taxon>
        <taxon>Saccharomycotina</taxon>
        <taxon>Dipodascomycetes</taxon>
        <taxon>Dipodascales</taxon>
        <taxon>Dipodascales incertae sedis</taxon>
        <taxon>Yarrowia</taxon>
    </lineage>
</organism>
<dbReference type="GO" id="GO:0032183">
    <property type="term" value="F:SUMO binding"/>
    <property type="evidence" value="ECO:0007669"/>
    <property type="project" value="EnsemblFungi"/>
</dbReference>
<dbReference type="GO" id="GO:0004222">
    <property type="term" value="F:metalloendopeptidase activity"/>
    <property type="evidence" value="ECO:0007669"/>
    <property type="project" value="EnsemblFungi"/>
</dbReference>
<feature type="compositionally biased region" description="Polar residues" evidence="1">
    <location>
        <begin position="191"/>
        <end position="202"/>
    </location>
</feature>
<dbReference type="InterPro" id="IPR053000">
    <property type="entry name" value="WSS1-like_metalloprotease"/>
</dbReference>
<protein>
    <submittedName>
        <fullName evidence="4">WLM domain-domain-containing protein</fullName>
    </submittedName>
</protein>
<evidence type="ECO:0000256" key="1">
    <source>
        <dbReference type="SAM" id="MobiDB-lite"/>
    </source>
</evidence>
<evidence type="ECO:0000313" key="5">
    <source>
        <dbReference type="Proteomes" id="UP000182444"/>
    </source>
</evidence>
<name>A0A1D8NQF8_YARLL</name>
<dbReference type="KEGG" id="yli:2908535"/>
<dbReference type="GeneID" id="2908535"/>
<reference evidence="4 6" key="2">
    <citation type="submission" date="2018-07" db="EMBL/GenBank/DDBJ databases">
        <title>Draft Genome Assemblies for Five Robust Yarrowia lipolytica Strains Exhibiting High Lipid Production and Pentose Sugar Utilization and Sugar Alcohol Secretion from Undetoxified Lignocellulosic Biomass Hydrolysates.</title>
        <authorList>
            <consortium name="DOE Joint Genome Institute"/>
            <person name="Walker C."/>
            <person name="Ryu S."/>
            <person name="Na H."/>
            <person name="Zane M."/>
            <person name="LaButti K."/>
            <person name="Lipzen A."/>
            <person name="Haridas S."/>
            <person name="Barry K."/>
            <person name="Grigoriev I.V."/>
            <person name="Quarterman J."/>
            <person name="Slininger P."/>
            <person name="Dien B."/>
            <person name="Trinh C.T."/>
        </authorList>
    </citation>
    <scope>NUCLEOTIDE SEQUENCE [LARGE SCALE GENOMIC DNA]</scope>
    <source>
        <strain evidence="4 6">YB392</strain>
    </source>
</reference>
<sequence length="271" mass="29551">MEFISNITVLKKRPGSEAALEMITRAARFVQPIMKNHGFKVGTLCEMFPKHANLLGLNVNHGQKVCLRLRQHYDDKMFLPFESIMGTLLHELCHNKYGPHNAQFYAYLKELEDDYYALKARGFNPDTPYGFLGPGKTLGSGGGRKLNGPASGIAGIPGLGAGPGGRALPKTNVTLSPSKVVKPKTGRQKRFTGTGNVLGSSTPSPPPVPGRRRPRAPTREQILAAVEKRIADTKWCASENVEISKEVDENDDDVVFLGAKNASEIEVIDLT</sequence>
<dbReference type="Pfam" id="PF08325">
    <property type="entry name" value="WLM"/>
    <property type="match status" value="1"/>
</dbReference>
<dbReference type="GO" id="GO:1990414">
    <property type="term" value="P:replication-born double-strand break repair via sister chromatid exchange"/>
    <property type="evidence" value="ECO:0007669"/>
    <property type="project" value="EnsemblFungi"/>
</dbReference>
<dbReference type="eggNOG" id="KOG4842">
    <property type="taxonomic scope" value="Eukaryota"/>
</dbReference>
<dbReference type="Proteomes" id="UP000182444">
    <property type="component" value="Chromosome 1F"/>
</dbReference>
<dbReference type="GO" id="GO:0000324">
    <property type="term" value="C:fungal-type vacuole"/>
    <property type="evidence" value="ECO:0007669"/>
    <property type="project" value="EnsemblFungi"/>
</dbReference>
<dbReference type="GO" id="GO:0036205">
    <property type="term" value="P:histone catabolic process"/>
    <property type="evidence" value="ECO:0007669"/>
    <property type="project" value="EnsemblFungi"/>
</dbReference>
<dbReference type="PROSITE" id="PS51397">
    <property type="entry name" value="WLM"/>
    <property type="match status" value="1"/>
</dbReference>
<proteinExistence type="predicted"/>
<accession>A0A1D8NQF8</accession>
<dbReference type="VEuPathDB" id="FungiDB:YALI0_F28523g"/>
<dbReference type="PANTHER" id="PTHR46622:SF1">
    <property type="entry name" value="DNA-DEPENDENT METALLOPROTEASE WSS1"/>
    <property type="match status" value="1"/>
</dbReference>
<dbReference type="PANTHER" id="PTHR46622">
    <property type="entry name" value="DNA-DEPENDENT METALLOPROTEASE WSS1"/>
    <property type="match status" value="1"/>
</dbReference>
<dbReference type="EMBL" id="CP017558">
    <property type="protein sequence ID" value="AOW07839.1"/>
    <property type="molecule type" value="Genomic_DNA"/>
</dbReference>
<dbReference type="Proteomes" id="UP000256601">
    <property type="component" value="Unassembled WGS sequence"/>
</dbReference>
<dbReference type="GO" id="GO:0019985">
    <property type="term" value="P:translesion synthesis"/>
    <property type="evidence" value="ECO:0007669"/>
    <property type="project" value="EnsemblFungi"/>
</dbReference>
<feature type="domain" description="WLM" evidence="2">
    <location>
        <begin position="1"/>
        <end position="222"/>
    </location>
</feature>
<dbReference type="OrthoDB" id="49605at2759"/>
<evidence type="ECO:0000313" key="4">
    <source>
        <dbReference type="EMBL" id="RDW23378.1"/>
    </source>
</evidence>
<dbReference type="EMBL" id="KZ859089">
    <property type="protein sequence ID" value="RDW23378.1"/>
    <property type="molecule type" value="Genomic_DNA"/>
</dbReference>
<dbReference type="VEuPathDB" id="FungiDB:YALI1_F36259g"/>
<dbReference type="RefSeq" id="XP_505994.1">
    <property type="nucleotide sequence ID" value="XM_505994.1"/>
</dbReference>
<evidence type="ECO:0000313" key="6">
    <source>
        <dbReference type="Proteomes" id="UP000256601"/>
    </source>
</evidence>
<feature type="compositionally biased region" description="Basic residues" evidence="1">
    <location>
        <begin position="181"/>
        <end position="190"/>
    </location>
</feature>
<dbReference type="AlphaFoldDB" id="A0A1D8NQF8"/>
<dbReference type="GO" id="GO:0016925">
    <property type="term" value="P:protein sumoylation"/>
    <property type="evidence" value="ECO:0007669"/>
    <property type="project" value="EnsemblFungi"/>
</dbReference>
<dbReference type="GO" id="GO:0005635">
    <property type="term" value="C:nuclear envelope"/>
    <property type="evidence" value="ECO:0007669"/>
    <property type="project" value="EnsemblFungi"/>
</dbReference>
<gene>
    <name evidence="4" type="ORF">B0I71DRAFT_136052</name>
    <name evidence="3" type="ORF">YALI1_F36259g</name>
</gene>